<dbReference type="InterPro" id="IPR002575">
    <property type="entry name" value="Aminoglycoside_PTrfase"/>
</dbReference>
<name>A0A9Y2IFZ0_9PSEU</name>
<dbReference type="Gene3D" id="3.90.1200.10">
    <property type="match status" value="1"/>
</dbReference>
<dbReference type="PANTHER" id="PTHR21310:SF40">
    <property type="entry name" value="AMINOGLYCOSIDE PHOSPHOTRANSFERASE DOMAIN-CONTAINING PROTEIN-RELATED"/>
    <property type="match status" value="1"/>
</dbReference>
<proteinExistence type="predicted"/>
<feature type="domain" description="Aminoglycoside phosphotransferase" evidence="1">
    <location>
        <begin position="31"/>
        <end position="247"/>
    </location>
</feature>
<dbReference type="Proteomes" id="UP001236014">
    <property type="component" value="Chromosome"/>
</dbReference>
<dbReference type="RefSeq" id="WP_285968590.1">
    <property type="nucleotide sequence ID" value="NZ_CP127294.1"/>
</dbReference>
<protein>
    <submittedName>
        <fullName evidence="2">Phosphotransferase family protein</fullName>
    </submittedName>
</protein>
<evidence type="ECO:0000259" key="1">
    <source>
        <dbReference type="Pfam" id="PF01636"/>
    </source>
</evidence>
<evidence type="ECO:0000313" key="2">
    <source>
        <dbReference type="EMBL" id="WIX77853.1"/>
    </source>
</evidence>
<organism evidence="2 3">
    <name type="scientific">Amycolatopsis carbonis</name>
    <dbReference type="NCBI Taxonomy" id="715471"/>
    <lineage>
        <taxon>Bacteria</taxon>
        <taxon>Bacillati</taxon>
        <taxon>Actinomycetota</taxon>
        <taxon>Actinomycetes</taxon>
        <taxon>Pseudonocardiales</taxon>
        <taxon>Pseudonocardiaceae</taxon>
        <taxon>Amycolatopsis</taxon>
    </lineage>
</organism>
<accession>A0A9Y2IFZ0</accession>
<dbReference type="EMBL" id="CP127294">
    <property type="protein sequence ID" value="WIX77853.1"/>
    <property type="molecule type" value="Genomic_DNA"/>
</dbReference>
<dbReference type="AlphaFoldDB" id="A0A9Y2IFZ0"/>
<sequence>MANQEPPGVDIPALTRWLEGQGSTVEPPLAVTTISAGRSNLTYSVRDAAGAHYVLRRPPLGALESGAHDVGRERHILSALSTTTVPVPAPVAECTDPAVLGAPFFLMDFVPGRTLSPDTAAALSPEVKRTIGRRLPEVLAQLHALDVTEIGLGDLRRDRGYVERQLRRWQRQFDALDLPSASPLRAVADRLAARVPKPQGTSLLHGDYKAENVLLTAEGDVAAVLDWELASVGDPLADLGWLLVWWALPDNPGKWISPPATLAGGFPGHADLVSAYAARSPLDVSELPYYVAFSYWRLSCINTTTRARFVAGVMGDKELDLAALDEQVEWQLAEALRSLAPANRTPEH</sequence>
<reference evidence="2 3" key="1">
    <citation type="submission" date="2023-06" db="EMBL/GenBank/DDBJ databases">
        <authorList>
            <person name="Oyuntsetseg B."/>
            <person name="Kim S.B."/>
        </authorList>
    </citation>
    <scope>NUCLEOTIDE SEQUENCE [LARGE SCALE GENOMIC DNA]</scope>
    <source>
        <strain evidence="2 3">2-15</strain>
    </source>
</reference>
<dbReference type="InterPro" id="IPR011009">
    <property type="entry name" value="Kinase-like_dom_sf"/>
</dbReference>
<dbReference type="CDD" id="cd05154">
    <property type="entry name" value="ACAD10_11_N-like"/>
    <property type="match status" value="1"/>
</dbReference>
<dbReference type="PANTHER" id="PTHR21310">
    <property type="entry name" value="AMINOGLYCOSIDE PHOSPHOTRANSFERASE-RELATED-RELATED"/>
    <property type="match status" value="1"/>
</dbReference>
<evidence type="ECO:0000313" key="3">
    <source>
        <dbReference type="Proteomes" id="UP001236014"/>
    </source>
</evidence>
<dbReference type="Pfam" id="PF01636">
    <property type="entry name" value="APH"/>
    <property type="match status" value="1"/>
</dbReference>
<dbReference type="InterPro" id="IPR051678">
    <property type="entry name" value="AGP_Transferase"/>
</dbReference>
<gene>
    <name evidence="2" type="ORF">QRX50_41720</name>
</gene>
<dbReference type="KEGG" id="acab:QRX50_41720"/>
<dbReference type="InterPro" id="IPR041726">
    <property type="entry name" value="ACAD10_11_N"/>
</dbReference>
<keyword evidence="3" id="KW-1185">Reference proteome</keyword>
<dbReference type="Gene3D" id="3.30.200.20">
    <property type="entry name" value="Phosphorylase Kinase, domain 1"/>
    <property type="match status" value="1"/>
</dbReference>
<dbReference type="SUPFAM" id="SSF56112">
    <property type="entry name" value="Protein kinase-like (PK-like)"/>
    <property type="match status" value="1"/>
</dbReference>